<accession>A0A0K0XY55</accession>
<name>A0A0K0XY55_9GAMM</name>
<reference evidence="3 4" key="1">
    <citation type="submission" date="2015-07" db="EMBL/GenBank/DDBJ databases">
        <authorList>
            <person name="Noorani M."/>
        </authorList>
    </citation>
    <scope>NUCLEOTIDE SEQUENCE [LARGE SCALE GENOMIC DNA]</scope>
    <source>
        <strain evidence="3 4">KCTC 42284</strain>
    </source>
</reference>
<dbReference type="RefSeq" id="WP_049726110.1">
    <property type="nucleotide sequence ID" value="NZ_CP012154.1"/>
</dbReference>
<gene>
    <name evidence="3" type="ORF">WM2015_2193</name>
</gene>
<dbReference type="InterPro" id="IPR002686">
    <property type="entry name" value="Transposase_17"/>
</dbReference>
<dbReference type="KEGG" id="wma:WM2015_2193"/>
<dbReference type="AlphaFoldDB" id="A0A0K0XY55"/>
<dbReference type="GO" id="GO:0003677">
    <property type="term" value="F:DNA binding"/>
    <property type="evidence" value="ECO:0007669"/>
    <property type="project" value="InterPro"/>
</dbReference>
<evidence type="ECO:0000313" key="4">
    <source>
        <dbReference type="Proteomes" id="UP000066624"/>
    </source>
</evidence>
<dbReference type="SUPFAM" id="SSF143422">
    <property type="entry name" value="Transposase IS200-like"/>
    <property type="match status" value="1"/>
</dbReference>
<evidence type="ECO:0000313" key="3">
    <source>
        <dbReference type="EMBL" id="AKS42556.1"/>
    </source>
</evidence>
<feature type="region of interest" description="Disordered" evidence="1">
    <location>
        <begin position="201"/>
        <end position="222"/>
    </location>
</feature>
<dbReference type="GO" id="GO:0006313">
    <property type="term" value="P:DNA transposition"/>
    <property type="evidence" value="ECO:0007669"/>
    <property type="project" value="InterPro"/>
</dbReference>
<organism evidence="3 4">
    <name type="scientific">Wenzhouxiangella marina</name>
    <dbReference type="NCBI Taxonomy" id="1579979"/>
    <lineage>
        <taxon>Bacteria</taxon>
        <taxon>Pseudomonadati</taxon>
        <taxon>Pseudomonadota</taxon>
        <taxon>Gammaproteobacteria</taxon>
        <taxon>Chromatiales</taxon>
        <taxon>Wenzhouxiangellaceae</taxon>
        <taxon>Wenzhouxiangella</taxon>
    </lineage>
</organism>
<feature type="domain" description="Transposase IS200-like" evidence="2">
    <location>
        <begin position="12"/>
        <end position="187"/>
    </location>
</feature>
<dbReference type="Gene3D" id="3.30.70.1290">
    <property type="entry name" value="Transposase IS200-like"/>
    <property type="match status" value="1"/>
</dbReference>
<dbReference type="PATRIC" id="fig|1579979.3.peg.2242"/>
<evidence type="ECO:0000256" key="1">
    <source>
        <dbReference type="SAM" id="MobiDB-lite"/>
    </source>
</evidence>
<dbReference type="OrthoDB" id="9814067at2"/>
<protein>
    <submittedName>
        <fullName evidence="3">Transposase</fullName>
    </submittedName>
</protein>
<dbReference type="Proteomes" id="UP000066624">
    <property type="component" value="Chromosome"/>
</dbReference>
<dbReference type="STRING" id="1579979.WM2015_2193"/>
<dbReference type="EMBL" id="CP012154">
    <property type="protein sequence ID" value="AKS42556.1"/>
    <property type="molecule type" value="Genomic_DNA"/>
</dbReference>
<proteinExistence type="predicted"/>
<dbReference type="SMART" id="SM01321">
    <property type="entry name" value="Y1_Tnp"/>
    <property type="match status" value="1"/>
</dbReference>
<dbReference type="GO" id="GO:0004803">
    <property type="term" value="F:transposase activity"/>
    <property type="evidence" value="ECO:0007669"/>
    <property type="project" value="InterPro"/>
</dbReference>
<evidence type="ECO:0000259" key="2">
    <source>
        <dbReference type="SMART" id="SM01321"/>
    </source>
</evidence>
<dbReference type="PANTHER" id="PTHR34322:SF2">
    <property type="entry name" value="TRANSPOSASE IS200-LIKE DOMAIN-CONTAINING PROTEIN"/>
    <property type="match status" value="1"/>
</dbReference>
<sequence>MTYPRSQIAPPDEAGFFHVVSRCVRRAFLCGTDRYSGRCFEHRRQWIEDRIRFLAESFAVSIYSYAVMSNHFHIVLSTDPQEAQLWSDEEVADRWLRVFPGALSRTTDKKQRERIAYALIADPKRHQQIRARLGSLSWFMRALNEPIARMANKEDGCSGRFWEGRFKCQALLEEQAVVSAMAYVDLNPVRAKMADTLEHSDHTSIQARLSERASDPPNTKSELINRPLKPVAGLDANALLGMSESSYLDLVQWTGEQTHPLKRGKLKAPARKYPPDILWSLAKHPKQWLRRVQGTESRYYRAIGSAEALMAKAAEIGQRWMKGVSGERARLLLRQQTE</sequence>
<keyword evidence="4" id="KW-1185">Reference proteome</keyword>
<dbReference type="PANTHER" id="PTHR34322">
    <property type="entry name" value="TRANSPOSASE, Y1_TNP DOMAIN-CONTAINING"/>
    <property type="match status" value="1"/>
</dbReference>
<dbReference type="InterPro" id="IPR036515">
    <property type="entry name" value="Transposase_17_sf"/>
</dbReference>